<dbReference type="Pfam" id="PF13581">
    <property type="entry name" value="HATPase_c_2"/>
    <property type="match status" value="1"/>
</dbReference>
<evidence type="ECO:0000259" key="1">
    <source>
        <dbReference type="Pfam" id="PF13581"/>
    </source>
</evidence>
<gene>
    <name evidence="2" type="ORF">GRAN_1242</name>
</gene>
<evidence type="ECO:0000313" key="2">
    <source>
        <dbReference type="EMBL" id="RXH57932.1"/>
    </source>
</evidence>
<dbReference type="AlphaFoldDB" id="A0A4Q0T4Q2"/>
<dbReference type="RefSeq" id="WP_128912025.1">
    <property type="nucleotide sequence ID" value="NZ_RDSM01000001.1"/>
</dbReference>
<dbReference type="EMBL" id="RDSM01000001">
    <property type="protein sequence ID" value="RXH57932.1"/>
    <property type="molecule type" value="Genomic_DNA"/>
</dbReference>
<feature type="domain" description="Histidine kinase/HSP90-like ATPase" evidence="1">
    <location>
        <begin position="23"/>
        <end position="139"/>
    </location>
</feature>
<comment type="caution">
    <text evidence="2">The sequence shown here is derived from an EMBL/GenBank/DDBJ whole genome shotgun (WGS) entry which is preliminary data.</text>
</comment>
<dbReference type="CDD" id="cd16934">
    <property type="entry name" value="HATPase_RsbT-like"/>
    <property type="match status" value="1"/>
</dbReference>
<dbReference type="InterPro" id="IPR036890">
    <property type="entry name" value="HATPase_C_sf"/>
</dbReference>
<protein>
    <submittedName>
        <fullName evidence="2">Anti-sigma B factor RsbT</fullName>
    </submittedName>
</protein>
<keyword evidence="3" id="KW-1185">Reference proteome</keyword>
<proteinExistence type="predicted"/>
<accession>A0A4Q0T4Q2</accession>
<reference evidence="3" key="2">
    <citation type="submission" date="2019-02" db="EMBL/GenBank/DDBJ databases">
        <title>Granulicella sibirica sp. nov., a psychrotolerant acidobacterium isolated from an organic soil layer in forested tundra, West Siberia.</title>
        <authorList>
            <person name="Oshkin I.Y."/>
            <person name="Kulichevskaya I.S."/>
            <person name="Rijpstra W.I.C."/>
            <person name="Sinninghe Damste J.S."/>
            <person name="Rakitin A.L."/>
            <person name="Ravin N.V."/>
            <person name="Dedysh S.N."/>
        </authorList>
    </citation>
    <scope>NUCLEOTIDE SEQUENCE [LARGE SCALE GENOMIC DNA]</scope>
    <source>
        <strain evidence="3">AF10</strain>
    </source>
</reference>
<dbReference type="Proteomes" id="UP000289437">
    <property type="component" value="Unassembled WGS sequence"/>
</dbReference>
<dbReference type="OrthoDB" id="9799195at2"/>
<evidence type="ECO:0000313" key="3">
    <source>
        <dbReference type="Proteomes" id="UP000289437"/>
    </source>
</evidence>
<reference evidence="2 3" key="1">
    <citation type="submission" date="2018-11" db="EMBL/GenBank/DDBJ databases">
        <authorList>
            <person name="Mardanov A.V."/>
            <person name="Ravin N.V."/>
            <person name="Dedysh S.N."/>
        </authorList>
    </citation>
    <scope>NUCLEOTIDE SEQUENCE [LARGE SCALE GENOMIC DNA]</scope>
    <source>
        <strain evidence="2 3">AF10</strain>
    </source>
</reference>
<organism evidence="2 3">
    <name type="scientific">Granulicella sibirica</name>
    <dbReference type="NCBI Taxonomy" id="2479048"/>
    <lineage>
        <taxon>Bacteria</taxon>
        <taxon>Pseudomonadati</taxon>
        <taxon>Acidobacteriota</taxon>
        <taxon>Terriglobia</taxon>
        <taxon>Terriglobales</taxon>
        <taxon>Acidobacteriaceae</taxon>
        <taxon>Granulicella</taxon>
    </lineage>
</organism>
<name>A0A4Q0T4Q2_9BACT</name>
<sequence>MLPLSPEFEGSTAAKILPIRTADDIVLLRAAVRTAALEAGLGLVELTKLVTASVEIGRNTLTYGREGEVAIDTIYEKPSGVRLTFSDRGPGIEDVHLAMKDGFTTSGAMGLGLGGTSRLVDEFHIVSAPDEGTTVTIAKWKR</sequence>
<dbReference type="InterPro" id="IPR003594">
    <property type="entry name" value="HATPase_dom"/>
</dbReference>
<dbReference type="SUPFAM" id="SSF55874">
    <property type="entry name" value="ATPase domain of HSP90 chaperone/DNA topoisomerase II/histidine kinase"/>
    <property type="match status" value="1"/>
</dbReference>
<dbReference type="Gene3D" id="3.30.565.10">
    <property type="entry name" value="Histidine kinase-like ATPase, C-terminal domain"/>
    <property type="match status" value="1"/>
</dbReference>